<feature type="transmembrane region" description="Helical" evidence="1">
    <location>
        <begin position="74"/>
        <end position="91"/>
    </location>
</feature>
<dbReference type="Proteomes" id="UP000308978">
    <property type="component" value="Unassembled WGS sequence"/>
</dbReference>
<dbReference type="RefSeq" id="WP_016310635.1">
    <property type="nucleotide sequence ID" value="NZ_JAAWMV010000023.1"/>
</dbReference>
<dbReference type="GeneID" id="82191790"/>
<keyword evidence="1" id="KW-0472">Membrane</keyword>
<reference evidence="2 3" key="1">
    <citation type="submission" date="2019-04" db="EMBL/GenBank/DDBJ databases">
        <title>Microbes associate with the intestines of laboratory mice.</title>
        <authorList>
            <person name="Navarre W."/>
            <person name="Wong E."/>
            <person name="Huang K.C."/>
            <person name="Tropini C."/>
            <person name="Ng K."/>
            <person name="Yu B."/>
        </authorList>
    </citation>
    <scope>NUCLEOTIDE SEQUENCE [LARGE SCALE GENOMIC DNA]</scope>
    <source>
        <strain evidence="2 3">NM80_B27</strain>
    </source>
</reference>
<evidence type="ECO:0000313" key="2">
    <source>
        <dbReference type="EMBL" id="THG37967.1"/>
    </source>
</evidence>
<accession>A0A4V3WV16</accession>
<keyword evidence="1" id="KW-0812">Transmembrane</keyword>
<organism evidence="2 3">
    <name type="scientific">Adlercreutzia caecimuris</name>
    <dbReference type="NCBI Taxonomy" id="671266"/>
    <lineage>
        <taxon>Bacteria</taxon>
        <taxon>Bacillati</taxon>
        <taxon>Actinomycetota</taxon>
        <taxon>Coriobacteriia</taxon>
        <taxon>Eggerthellales</taxon>
        <taxon>Eggerthellaceae</taxon>
        <taxon>Adlercreutzia</taxon>
    </lineage>
</organism>
<keyword evidence="1" id="KW-1133">Transmembrane helix</keyword>
<comment type="caution">
    <text evidence="2">The sequence shown here is derived from an EMBL/GenBank/DDBJ whole genome shotgun (WGS) entry which is preliminary data.</text>
</comment>
<dbReference type="AlphaFoldDB" id="A0A4V3WV16"/>
<sequence length="107" mass="11288">MRHCDRCHLDYTGEVDRCALCGSTLTGQVTPSPFPVAIWHRLSRTVHRALGALIVVVVAAAAIAAAAFGLPALLIALGAGIVLLVIAKLLLTQGPLSVKLSKYFSLR</sequence>
<protein>
    <submittedName>
        <fullName evidence="2">Uncharacterized protein</fullName>
    </submittedName>
</protein>
<dbReference type="EMBL" id="SSTJ01000003">
    <property type="protein sequence ID" value="THG37967.1"/>
    <property type="molecule type" value="Genomic_DNA"/>
</dbReference>
<gene>
    <name evidence="2" type="ORF">E5986_03660</name>
</gene>
<evidence type="ECO:0000313" key="3">
    <source>
        <dbReference type="Proteomes" id="UP000308978"/>
    </source>
</evidence>
<name>A0A4V3WV16_9ACTN</name>
<proteinExistence type="predicted"/>
<evidence type="ECO:0000256" key="1">
    <source>
        <dbReference type="SAM" id="Phobius"/>
    </source>
</evidence>
<feature type="transmembrane region" description="Helical" evidence="1">
    <location>
        <begin position="49"/>
        <end position="68"/>
    </location>
</feature>